<sequence>MMLAGKRIRKFDKRLKKQIKRFGADMRSTGMTEYEWNRLNGIGDYCKTVREEIFELLYLP</sequence>
<evidence type="ECO:0000313" key="2">
    <source>
        <dbReference type="Proteomes" id="UP000199532"/>
    </source>
</evidence>
<evidence type="ECO:0000313" key="1">
    <source>
        <dbReference type="EMBL" id="SEI39255.1"/>
    </source>
</evidence>
<dbReference type="Proteomes" id="UP000199532">
    <property type="component" value="Unassembled WGS sequence"/>
</dbReference>
<accession>A0A1H6QJ22</accession>
<gene>
    <name evidence="1" type="ORF">SAMN04487995_0336</name>
</gene>
<organism evidence="1 2">
    <name type="scientific">Dyadobacter koreensis</name>
    <dbReference type="NCBI Taxonomy" id="408657"/>
    <lineage>
        <taxon>Bacteria</taxon>
        <taxon>Pseudomonadati</taxon>
        <taxon>Bacteroidota</taxon>
        <taxon>Cytophagia</taxon>
        <taxon>Cytophagales</taxon>
        <taxon>Spirosomataceae</taxon>
        <taxon>Dyadobacter</taxon>
    </lineage>
</organism>
<keyword evidence="2" id="KW-1185">Reference proteome</keyword>
<name>A0A1H6QJ22_9BACT</name>
<proteinExistence type="predicted"/>
<protein>
    <submittedName>
        <fullName evidence="1">Uncharacterized protein</fullName>
    </submittedName>
</protein>
<dbReference type="AlphaFoldDB" id="A0A1H6QJ22"/>
<reference evidence="1 2" key="1">
    <citation type="submission" date="2016-10" db="EMBL/GenBank/DDBJ databases">
        <authorList>
            <person name="de Groot N.N."/>
        </authorList>
    </citation>
    <scope>NUCLEOTIDE SEQUENCE [LARGE SCALE GENOMIC DNA]</scope>
    <source>
        <strain evidence="1 2">DSM 19938</strain>
    </source>
</reference>
<dbReference type="EMBL" id="FNXY01000001">
    <property type="protein sequence ID" value="SEI39255.1"/>
    <property type="molecule type" value="Genomic_DNA"/>
</dbReference>